<sequence length="307" mass="35870">MQQAELSTSHFIHRHCFSESWQVAKRWLQEYTNIYFGFTSTCASWENNTQHKNKWELLEKLPLDKMLLETDAPYFNPAQYHSLTNNDTREDVSYPPMAVNVAFIVARAKIIDVNEVIRTATENTRRLYRIHGKKEHLLRVINSNDNHKDSIRGLKHQLREARVSRAAAEERLKVLTSQRHIMRKIGSETPDDNIPSALICAFCEQQGCYFSDACPIVINSTTRKDIIDKGRRCPTCLKTHSKYLRCEKHDEPCRYCKQPRHHSALCDTPEIAVRTRDKIRDTGEIIDNFTYIISGLKKQFHRRNRSP</sequence>
<keyword evidence="2" id="KW-0175">Coiled coil</keyword>
<evidence type="ECO:0000313" key="5">
    <source>
        <dbReference type="WBParaSite" id="NBR_0000071201-mRNA-1"/>
    </source>
</evidence>
<reference evidence="3 4" key="2">
    <citation type="submission" date="2018-11" db="EMBL/GenBank/DDBJ databases">
        <authorList>
            <consortium name="Pathogen Informatics"/>
        </authorList>
    </citation>
    <scope>NUCLEOTIDE SEQUENCE [LARGE SCALE GENOMIC DNA]</scope>
</reference>
<dbReference type="InterPro" id="IPR001130">
    <property type="entry name" value="TatD-like"/>
</dbReference>
<protein>
    <submittedName>
        <fullName evidence="5">Deoxyribonuclease TATDN2</fullName>
    </submittedName>
</protein>
<dbReference type="PANTHER" id="PTHR46363:SF1">
    <property type="entry name" value="DEOXYRIBONUCLEASE TATDN2-RELATED"/>
    <property type="match status" value="1"/>
</dbReference>
<gene>
    <name evidence="3" type="ORF">NBR_LOCUS713</name>
</gene>
<evidence type="ECO:0000256" key="2">
    <source>
        <dbReference type="SAM" id="Coils"/>
    </source>
</evidence>
<comment type="similarity">
    <text evidence="1">Belongs to the metallo-dependent hydrolases superfamily. TatD-type hydrolase family.</text>
</comment>
<dbReference type="Proteomes" id="UP000271162">
    <property type="component" value="Unassembled WGS sequence"/>
</dbReference>
<accession>A0A0N4XDW0</accession>
<dbReference type="Pfam" id="PF01026">
    <property type="entry name" value="TatD_DNase"/>
    <property type="match status" value="1"/>
</dbReference>
<evidence type="ECO:0000313" key="3">
    <source>
        <dbReference type="EMBL" id="VDL63648.1"/>
    </source>
</evidence>
<feature type="coiled-coil region" evidence="2">
    <location>
        <begin position="151"/>
        <end position="178"/>
    </location>
</feature>
<dbReference type="STRING" id="27835.A0A0N4XDW0"/>
<evidence type="ECO:0000256" key="1">
    <source>
        <dbReference type="ARBA" id="ARBA00009275"/>
    </source>
</evidence>
<dbReference type="WBParaSite" id="NBR_0000071201-mRNA-1">
    <property type="protein sequence ID" value="NBR_0000071201-mRNA-1"/>
    <property type="gene ID" value="NBR_0000071201"/>
</dbReference>
<organism evidence="5">
    <name type="scientific">Nippostrongylus brasiliensis</name>
    <name type="common">Rat hookworm</name>
    <dbReference type="NCBI Taxonomy" id="27835"/>
    <lineage>
        <taxon>Eukaryota</taxon>
        <taxon>Metazoa</taxon>
        <taxon>Ecdysozoa</taxon>
        <taxon>Nematoda</taxon>
        <taxon>Chromadorea</taxon>
        <taxon>Rhabditida</taxon>
        <taxon>Rhabditina</taxon>
        <taxon>Rhabditomorpha</taxon>
        <taxon>Strongyloidea</taxon>
        <taxon>Heligmosomidae</taxon>
        <taxon>Nippostrongylus</taxon>
    </lineage>
</organism>
<dbReference type="SUPFAM" id="SSF51556">
    <property type="entry name" value="Metallo-dependent hydrolases"/>
    <property type="match status" value="1"/>
</dbReference>
<dbReference type="GO" id="GO:0016788">
    <property type="term" value="F:hydrolase activity, acting on ester bonds"/>
    <property type="evidence" value="ECO:0007669"/>
    <property type="project" value="InterPro"/>
</dbReference>
<keyword evidence="4" id="KW-1185">Reference proteome</keyword>
<evidence type="ECO:0000313" key="4">
    <source>
        <dbReference type="Proteomes" id="UP000271162"/>
    </source>
</evidence>
<dbReference type="PANTHER" id="PTHR46363">
    <property type="entry name" value="DEOXYRIBONUCLEASE TATDN2-RELATED"/>
    <property type="match status" value="1"/>
</dbReference>
<dbReference type="AlphaFoldDB" id="A0A0N4XDW0"/>
<dbReference type="Gene3D" id="3.20.20.140">
    <property type="entry name" value="Metal-dependent hydrolases"/>
    <property type="match status" value="1"/>
</dbReference>
<name>A0A0N4XDW0_NIPBR</name>
<dbReference type="EMBL" id="UYSL01000379">
    <property type="protein sequence ID" value="VDL63648.1"/>
    <property type="molecule type" value="Genomic_DNA"/>
</dbReference>
<dbReference type="InterPro" id="IPR032466">
    <property type="entry name" value="Metal_Hydrolase"/>
</dbReference>
<reference evidence="5" key="1">
    <citation type="submission" date="2017-02" db="UniProtKB">
        <authorList>
            <consortium name="WormBaseParasite"/>
        </authorList>
    </citation>
    <scope>IDENTIFICATION</scope>
</reference>
<proteinExistence type="inferred from homology"/>